<dbReference type="Pfam" id="PF05940">
    <property type="entry name" value="NnrS"/>
    <property type="match status" value="1"/>
</dbReference>
<feature type="transmembrane region" description="Helical" evidence="1">
    <location>
        <begin position="257"/>
        <end position="281"/>
    </location>
</feature>
<feature type="transmembrane region" description="Helical" evidence="1">
    <location>
        <begin position="228"/>
        <end position="245"/>
    </location>
</feature>
<reference evidence="2 3" key="1">
    <citation type="submission" date="2018-03" db="EMBL/GenBank/DDBJ databases">
        <title>Neisseria weixii sp. nov., isolated from the intestinal contents of Tibetan Plateau pika (Ochotona curzoniae) in Yushu, Qinghai Province, China.</title>
        <authorList>
            <person name="Gui Z."/>
        </authorList>
    </citation>
    <scope>NUCLEOTIDE SEQUENCE [LARGE SCALE GENOMIC DNA]</scope>
    <source>
        <strain evidence="2 3">ATCC 51483</strain>
    </source>
</reference>
<gene>
    <name evidence="2" type="ORF">C7N83_12690</name>
</gene>
<evidence type="ECO:0000313" key="2">
    <source>
        <dbReference type="EMBL" id="PSJ79362.1"/>
    </source>
</evidence>
<keyword evidence="1" id="KW-0812">Transmembrane</keyword>
<dbReference type="RefSeq" id="WP_106743103.1">
    <property type="nucleotide sequence ID" value="NZ_PXYY01000122.1"/>
</dbReference>
<dbReference type="EMBL" id="PXYY01000122">
    <property type="protein sequence ID" value="PSJ79362.1"/>
    <property type="molecule type" value="Genomic_DNA"/>
</dbReference>
<protein>
    <submittedName>
        <fullName evidence="2">NnrS protein</fullName>
    </submittedName>
</protein>
<feature type="transmembrane region" description="Helical" evidence="1">
    <location>
        <begin position="287"/>
        <end position="306"/>
    </location>
</feature>
<sequence length="385" mass="42069">MNVLFKHPVWAMAFRPFYPLAALYGALSILLWGFGYQGTPELPGFYWHAHEMIWGYAGLVVIAFLLTAIATWTNQPPTRGAALAGLAAFWILARICAFVPGWGAAASGIFGTIFFWYGAVCMALPVFRTKNKRNYAAVFAIFVLGGTHVAFHRQLSPFDPAALLVGLQSGLIMVAGFIGLIGMRIISFFTAKRLNIPQIASPKWVSHASLWLPMLTAMLMAHQMLLPLAALFAFAAGAISLVQVYRWRHKGVLKEPMLWILFAGYFFTGLGLMAVGISYFSPSFLNLGVHLIGVGGIGVLTLGMMARTALGHTGNAIYPPPKSVPVAFWLMIASTLVRILATFVHGTAYTHSIRFSSALFAAALLLYAWKYIPWLIRPRADGKPG</sequence>
<dbReference type="Proteomes" id="UP000241868">
    <property type="component" value="Unassembled WGS sequence"/>
</dbReference>
<keyword evidence="1" id="KW-0472">Membrane</keyword>
<organism evidence="2 3">
    <name type="scientific">Neisseria iguanae</name>
    <dbReference type="NCBI Taxonomy" id="90242"/>
    <lineage>
        <taxon>Bacteria</taxon>
        <taxon>Pseudomonadati</taxon>
        <taxon>Pseudomonadota</taxon>
        <taxon>Betaproteobacteria</taxon>
        <taxon>Neisseriales</taxon>
        <taxon>Neisseriaceae</taxon>
        <taxon>Neisseria</taxon>
    </lineage>
</organism>
<feature type="transmembrane region" description="Helical" evidence="1">
    <location>
        <begin position="326"/>
        <end position="346"/>
    </location>
</feature>
<evidence type="ECO:0000256" key="1">
    <source>
        <dbReference type="SAM" id="Phobius"/>
    </source>
</evidence>
<feature type="transmembrane region" description="Helical" evidence="1">
    <location>
        <begin position="163"/>
        <end position="183"/>
    </location>
</feature>
<name>A0A2P7TXA7_9NEIS</name>
<feature type="transmembrane region" description="Helical" evidence="1">
    <location>
        <begin position="108"/>
        <end position="127"/>
    </location>
</feature>
<comment type="caution">
    <text evidence="2">The sequence shown here is derived from an EMBL/GenBank/DDBJ whole genome shotgun (WGS) entry which is preliminary data.</text>
</comment>
<dbReference type="InterPro" id="IPR010266">
    <property type="entry name" value="NnrS"/>
</dbReference>
<keyword evidence="1" id="KW-1133">Transmembrane helix</keyword>
<feature type="transmembrane region" description="Helical" evidence="1">
    <location>
        <begin position="12"/>
        <end position="33"/>
    </location>
</feature>
<dbReference type="AlphaFoldDB" id="A0A2P7TXA7"/>
<feature type="transmembrane region" description="Helical" evidence="1">
    <location>
        <begin position="80"/>
        <end position="102"/>
    </location>
</feature>
<feature type="transmembrane region" description="Helical" evidence="1">
    <location>
        <begin position="53"/>
        <end position="73"/>
    </location>
</feature>
<feature type="transmembrane region" description="Helical" evidence="1">
    <location>
        <begin position="134"/>
        <end position="151"/>
    </location>
</feature>
<feature type="transmembrane region" description="Helical" evidence="1">
    <location>
        <begin position="352"/>
        <end position="369"/>
    </location>
</feature>
<proteinExistence type="predicted"/>
<keyword evidence="3" id="KW-1185">Reference proteome</keyword>
<evidence type="ECO:0000313" key="3">
    <source>
        <dbReference type="Proteomes" id="UP000241868"/>
    </source>
</evidence>
<accession>A0A2P7TXA7</accession>
<dbReference type="OrthoDB" id="9770040at2"/>